<dbReference type="GO" id="GO:0046872">
    <property type="term" value="F:metal ion binding"/>
    <property type="evidence" value="ECO:0007669"/>
    <property type="project" value="UniProtKB-KW"/>
</dbReference>
<dbReference type="PIRSF" id="PIRSF001604">
    <property type="entry name" value="LigA"/>
    <property type="match status" value="1"/>
</dbReference>
<dbReference type="SMART" id="SM00278">
    <property type="entry name" value="HhH1"/>
    <property type="match status" value="2"/>
</dbReference>
<dbReference type="KEGG" id="stq:Spith_1354"/>
<feature type="binding site" evidence="11">
    <location>
        <position position="136"/>
    </location>
    <ligand>
        <name>NAD(+)</name>
        <dbReference type="ChEBI" id="CHEBI:57540"/>
    </ligand>
</feature>
<feature type="binding site" evidence="11">
    <location>
        <position position="423"/>
    </location>
    <ligand>
        <name>Zn(2+)</name>
        <dbReference type="ChEBI" id="CHEBI:29105"/>
    </ligand>
</feature>
<dbReference type="InterPro" id="IPR001357">
    <property type="entry name" value="BRCT_dom"/>
</dbReference>
<dbReference type="PANTHER" id="PTHR23389">
    <property type="entry name" value="CHROMOSOME TRANSMISSION FIDELITY FACTOR 18"/>
    <property type="match status" value="1"/>
</dbReference>
<dbReference type="PANTHER" id="PTHR23389:SF9">
    <property type="entry name" value="DNA LIGASE"/>
    <property type="match status" value="1"/>
</dbReference>
<feature type="binding site" evidence="11">
    <location>
        <position position="113"/>
    </location>
    <ligand>
        <name>NAD(+)</name>
        <dbReference type="ChEBI" id="CHEBI:57540"/>
    </ligand>
</feature>
<dbReference type="RefSeq" id="WP_014624958.1">
    <property type="nucleotide sequence ID" value="NC_017583.1"/>
</dbReference>
<dbReference type="InterPro" id="IPR004149">
    <property type="entry name" value="Znf_DNAligase_C4"/>
</dbReference>
<evidence type="ECO:0000256" key="5">
    <source>
        <dbReference type="ARBA" id="ARBA00022763"/>
    </source>
</evidence>
<keyword evidence="15" id="KW-1185">Reference proteome</keyword>
<dbReference type="Pfam" id="PF03120">
    <property type="entry name" value="OB_DNA_ligase"/>
    <property type="match status" value="1"/>
</dbReference>
<feature type="binding site" evidence="11">
    <location>
        <position position="418"/>
    </location>
    <ligand>
        <name>Zn(2+)</name>
        <dbReference type="ChEBI" id="CHEBI:29105"/>
    </ligand>
</feature>
<dbReference type="PROSITE" id="PS01056">
    <property type="entry name" value="DNA_LIGASE_N2"/>
    <property type="match status" value="1"/>
</dbReference>
<feature type="binding site" evidence="11">
    <location>
        <position position="402"/>
    </location>
    <ligand>
        <name>Zn(2+)</name>
        <dbReference type="ChEBI" id="CHEBI:29105"/>
    </ligand>
</feature>
<feature type="region of interest" description="Disordered" evidence="12">
    <location>
        <begin position="667"/>
        <end position="697"/>
    </location>
</feature>
<feature type="binding site" evidence="11">
    <location>
        <position position="170"/>
    </location>
    <ligand>
        <name>NAD(+)</name>
        <dbReference type="ChEBI" id="CHEBI:57540"/>
    </ligand>
</feature>
<dbReference type="GO" id="GO:0005829">
    <property type="term" value="C:cytosol"/>
    <property type="evidence" value="ECO:0007669"/>
    <property type="project" value="TreeGrafter"/>
</dbReference>
<evidence type="ECO:0000256" key="9">
    <source>
        <dbReference type="ARBA" id="ARBA00023204"/>
    </source>
</evidence>
<dbReference type="GO" id="GO:0003677">
    <property type="term" value="F:DNA binding"/>
    <property type="evidence" value="ECO:0007669"/>
    <property type="project" value="InterPro"/>
</dbReference>
<dbReference type="GO" id="GO:0006281">
    <property type="term" value="P:DNA repair"/>
    <property type="evidence" value="ECO:0007669"/>
    <property type="project" value="UniProtKB-KW"/>
</dbReference>
<dbReference type="SMART" id="SM00532">
    <property type="entry name" value="LIGANc"/>
    <property type="match status" value="1"/>
</dbReference>
<proteinExistence type="inferred from homology"/>
<dbReference type="PROSITE" id="PS50172">
    <property type="entry name" value="BRCT"/>
    <property type="match status" value="1"/>
</dbReference>
<dbReference type="STRING" id="869211.Spith_1354"/>
<feature type="binding site" evidence="11">
    <location>
        <begin position="34"/>
        <end position="38"/>
    </location>
    <ligand>
        <name>NAD(+)</name>
        <dbReference type="ChEBI" id="CHEBI:57540"/>
    </ligand>
</feature>
<keyword evidence="9 11" id="KW-0234">DNA repair</keyword>
<dbReference type="Gene3D" id="2.40.50.140">
    <property type="entry name" value="Nucleic acid-binding proteins"/>
    <property type="match status" value="1"/>
</dbReference>
<evidence type="ECO:0000256" key="11">
    <source>
        <dbReference type="HAMAP-Rule" id="MF_01588"/>
    </source>
</evidence>
<dbReference type="Pfam" id="PF03119">
    <property type="entry name" value="DNA_ligase_ZBD"/>
    <property type="match status" value="1"/>
</dbReference>
<evidence type="ECO:0000256" key="7">
    <source>
        <dbReference type="ARBA" id="ARBA00022842"/>
    </source>
</evidence>
<dbReference type="HAMAP" id="MF_01588">
    <property type="entry name" value="DNA_ligase_A"/>
    <property type="match status" value="1"/>
</dbReference>
<dbReference type="SUPFAM" id="SSF56091">
    <property type="entry name" value="DNA ligase/mRNA capping enzyme, catalytic domain"/>
    <property type="match status" value="1"/>
</dbReference>
<dbReference type="CDD" id="cd17748">
    <property type="entry name" value="BRCT_DNA_ligase_like"/>
    <property type="match status" value="1"/>
</dbReference>
<dbReference type="SMART" id="SM00292">
    <property type="entry name" value="BRCT"/>
    <property type="match status" value="1"/>
</dbReference>
<dbReference type="Pfam" id="PF00533">
    <property type="entry name" value="BRCT"/>
    <property type="match status" value="1"/>
</dbReference>
<feature type="binding site" evidence="11">
    <location>
        <position position="285"/>
    </location>
    <ligand>
        <name>NAD(+)</name>
        <dbReference type="ChEBI" id="CHEBI:57540"/>
    </ligand>
</feature>
<dbReference type="NCBIfam" id="TIGR00575">
    <property type="entry name" value="dnlj"/>
    <property type="match status" value="1"/>
</dbReference>
<dbReference type="Gene3D" id="3.40.50.10190">
    <property type="entry name" value="BRCT domain"/>
    <property type="match status" value="1"/>
</dbReference>
<dbReference type="EC" id="6.5.1.2" evidence="11"/>
<name>G0GFS5_WINT7</name>
<feature type="binding site" evidence="11">
    <location>
        <position position="405"/>
    </location>
    <ligand>
        <name>Zn(2+)</name>
        <dbReference type="ChEBI" id="CHEBI:29105"/>
    </ligand>
</feature>
<dbReference type="GO" id="GO:0003911">
    <property type="term" value="F:DNA ligase (NAD+) activity"/>
    <property type="evidence" value="ECO:0007669"/>
    <property type="project" value="UniProtKB-UniRule"/>
</dbReference>
<dbReference type="InterPro" id="IPR033136">
    <property type="entry name" value="DNA_ligase_CS"/>
</dbReference>
<accession>G0GFS5</accession>
<feature type="domain" description="BRCT" evidence="13">
    <location>
        <begin position="587"/>
        <end position="665"/>
    </location>
</feature>
<keyword evidence="11" id="KW-0464">Manganese</keyword>
<evidence type="ECO:0000256" key="3">
    <source>
        <dbReference type="ARBA" id="ARBA00022705"/>
    </source>
</evidence>
<dbReference type="Gene3D" id="6.20.10.30">
    <property type="match status" value="1"/>
</dbReference>
<dbReference type="Gene3D" id="1.10.287.610">
    <property type="entry name" value="Helix hairpin bin"/>
    <property type="match status" value="1"/>
</dbReference>
<sequence>MTEQEAKREIDRLVELLQRADYEYYVLGRPHLTDQEYDSLFERLKTLETRFPHLRRPDSPIQRVGSDLTVDFPEVAHTIPVLSLDKAYTETEVLSWIEKTERAAGKPLGFVIEEKIDGVSLVLYYRGGILDRAVTRGNGRVGNDITPNARTIRQIPLRIPENGEVVVRGEVYLPLQYFDEINARMEVPYANPRNLAGGVLRRKNSAEVARVPLHFLAYDGYLPFPVATYTESLDYLIDWGFPVNPRHERLPAGTPDREARIRTFIERERSGRATLDYQIDGLVFKVNELDVRERLGYTGHHPRWAIAYKFEAPQAVTELLRIDVQVGRTGRVTPVARLKPVELSGSTISNVTLHNEDYVQALELAPGDLVAISKRGDVIPAIEKVVEKNEEGVPVWRMPEHCPECGSPLERRGAHHFCPNRNCPAVITGRLKFFVSPKQMDIRVLGNETIDFLVEKGYIRRIPDLYTFDYWKLLDEPGFGEKKISQIVQGIEESKKRPFSTVLVALGIPEVGPSVVETLIRGGITSIDRLFTIADRGDVEALTRLEGIGEKTARQLMETLRDPEWRKEIEELRKAGLSFEEERPTVVSGGPFEGQAWCVTGSFRHFTPRSKAEELIASLGGKVVSSVSSKTTHLLVGENPGSKLEKARSLGVRLVSEDQFIEMLKAAGVDPFNEKEKGPSASQEASEPPRQPDLFSS</sequence>
<keyword evidence="3 11" id="KW-0235">DNA replication</keyword>
<dbReference type="SUPFAM" id="SSF50249">
    <property type="entry name" value="Nucleic acid-binding proteins"/>
    <property type="match status" value="1"/>
</dbReference>
<dbReference type="Pfam" id="PF01653">
    <property type="entry name" value="DNA_ligase_aden"/>
    <property type="match status" value="1"/>
</dbReference>
<dbReference type="InterPro" id="IPR013840">
    <property type="entry name" value="DNAligase_N"/>
</dbReference>
<protein>
    <recommendedName>
        <fullName evidence="11">DNA ligase</fullName>
        <ecNumber evidence="11">6.5.1.2</ecNumber>
    </recommendedName>
    <alternativeName>
        <fullName evidence="11">Polydeoxyribonucleotide synthase [NAD(+)]</fullName>
    </alternativeName>
</protein>
<evidence type="ECO:0000256" key="1">
    <source>
        <dbReference type="ARBA" id="ARBA00004067"/>
    </source>
</evidence>
<dbReference type="InterPro" id="IPR010994">
    <property type="entry name" value="RuvA_2-like"/>
</dbReference>
<evidence type="ECO:0000313" key="14">
    <source>
        <dbReference type="EMBL" id="AEJ61618.1"/>
    </source>
</evidence>
<dbReference type="HOGENOM" id="CLU_007764_2_1_12"/>
<evidence type="ECO:0000256" key="8">
    <source>
        <dbReference type="ARBA" id="ARBA00023027"/>
    </source>
</evidence>
<comment type="cofactor">
    <cofactor evidence="11">
        <name>Mg(2+)</name>
        <dbReference type="ChEBI" id="CHEBI:18420"/>
    </cofactor>
    <cofactor evidence="11">
        <name>Mn(2+)</name>
        <dbReference type="ChEBI" id="CHEBI:29035"/>
    </cofactor>
</comment>
<dbReference type="Gene3D" id="3.30.470.30">
    <property type="entry name" value="DNA ligase/mRNA capping enzyme"/>
    <property type="match status" value="1"/>
</dbReference>
<dbReference type="InterPro" id="IPR004150">
    <property type="entry name" value="NAD_DNA_ligase_OB"/>
</dbReference>
<dbReference type="AlphaFoldDB" id="G0GFS5"/>
<evidence type="ECO:0000256" key="6">
    <source>
        <dbReference type="ARBA" id="ARBA00022833"/>
    </source>
</evidence>
<dbReference type="GO" id="GO:0006260">
    <property type="term" value="P:DNA replication"/>
    <property type="evidence" value="ECO:0007669"/>
    <property type="project" value="UniProtKB-KW"/>
</dbReference>
<comment type="function">
    <text evidence="1 11">DNA ligase that catalyzes the formation of phosphodiester linkages between 5'-phosphoryl and 3'-hydroxyl groups in double-stranded DNA using NAD as a coenzyme and as the energy source for the reaction. It is essential for DNA replication and repair of damaged DNA.</text>
</comment>
<comment type="catalytic activity">
    <reaction evidence="10 11">
        <text>NAD(+) + (deoxyribonucleotide)n-3'-hydroxyl + 5'-phospho-(deoxyribonucleotide)m = (deoxyribonucleotide)n+m + AMP + beta-nicotinamide D-nucleotide.</text>
        <dbReference type="EC" id="6.5.1.2"/>
    </reaction>
</comment>
<feature type="binding site" evidence="11">
    <location>
        <position position="309"/>
    </location>
    <ligand>
        <name>NAD(+)</name>
        <dbReference type="ChEBI" id="CHEBI:57540"/>
    </ligand>
</feature>
<dbReference type="InterPro" id="IPR012340">
    <property type="entry name" value="NA-bd_OB-fold"/>
</dbReference>
<comment type="similarity">
    <text evidence="11">Belongs to the NAD-dependent DNA ligase family. LigA subfamily.</text>
</comment>
<dbReference type="InterPro" id="IPR003583">
    <property type="entry name" value="Hlx-hairpin-Hlx_DNA-bd_motif"/>
</dbReference>
<dbReference type="CDD" id="cd00114">
    <property type="entry name" value="LIGANc"/>
    <property type="match status" value="1"/>
</dbReference>
<reference evidence="14 15" key="1">
    <citation type="submission" date="2011-06" db="EMBL/GenBank/DDBJ databases">
        <title>The complete genome of Spirochaeta thermophila DSM 6578.</title>
        <authorList>
            <consortium name="US DOE Joint Genome Institute (JGI-PGF)"/>
            <person name="Lucas S."/>
            <person name="Lapidus A."/>
            <person name="Bruce D."/>
            <person name="Goodwin L."/>
            <person name="Pitluck S."/>
            <person name="Peters L."/>
            <person name="Kyrpides N."/>
            <person name="Mavromatis K."/>
            <person name="Ivanova N."/>
            <person name="Mikailova N."/>
            <person name="Pagani I."/>
            <person name="Chertkov O."/>
            <person name="Detter J.C."/>
            <person name="Tapia R."/>
            <person name="Han C."/>
            <person name="Land M."/>
            <person name="Hauser L."/>
            <person name="Markowitz V."/>
            <person name="Cheng J.-F."/>
            <person name="Hugenholtz P."/>
            <person name="Woyke T."/>
            <person name="Wu D."/>
            <person name="Spring S."/>
            <person name="Merkhoffer B."/>
            <person name="Schneider S."/>
            <person name="Klenk H.-P."/>
            <person name="Eisen J.A."/>
        </authorList>
    </citation>
    <scope>NUCLEOTIDE SEQUENCE [LARGE SCALE GENOMIC DNA]</scope>
    <source>
        <strain evidence="15">ATCC 700085 / DSM 6578 / Z-1203</strain>
    </source>
</reference>
<evidence type="ECO:0000259" key="13">
    <source>
        <dbReference type="PROSITE" id="PS50172"/>
    </source>
</evidence>
<evidence type="ECO:0000256" key="2">
    <source>
        <dbReference type="ARBA" id="ARBA00022598"/>
    </source>
</evidence>
<dbReference type="InterPro" id="IPR001679">
    <property type="entry name" value="DNA_ligase"/>
</dbReference>
<keyword evidence="7 11" id="KW-0460">Magnesium</keyword>
<keyword evidence="4 11" id="KW-0479">Metal-binding</keyword>
<evidence type="ECO:0000256" key="10">
    <source>
        <dbReference type="ARBA" id="ARBA00034005"/>
    </source>
</evidence>
<dbReference type="InterPro" id="IPR013839">
    <property type="entry name" value="DNAligase_adenylation"/>
</dbReference>
<dbReference type="NCBIfam" id="NF005932">
    <property type="entry name" value="PRK07956.1"/>
    <property type="match status" value="1"/>
</dbReference>
<dbReference type="Pfam" id="PF14520">
    <property type="entry name" value="HHH_5"/>
    <property type="match status" value="1"/>
</dbReference>
<evidence type="ECO:0000256" key="4">
    <source>
        <dbReference type="ARBA" id="ARBA00022723"/>
    </source>
</evidence>
<keyword evidence="2 11" id="KW-0436">Ligase</keyword>
<keyword evidence="6 11" id="KW-0862">Zinc</keyword>
<dbReference type="InterPro" id="IPR036420">
    <property type="entry name" value="BRCT_dom_sf"/>
</dbReference>
<dbReference type="SUPFAM" id="SSF47781">
    <property type="entry name" value="RuvA domain 2-like"/>
    <property type="match status" value="1"/>
</dbReference>
<dbReference type="Proteomes" id="UP000007254">
    <property type="component" value="Chromosome"/>
</dbReference>
<evidence type="ECO:0000313" key="15">
    <source>
        <dbReference type="Proteomes" id="UP000007254"/>
    </source>
</evidence>
<gene>
    <name evidence="11" type="primary">ligA</name>
    <name evidence="14" type="ordered locus">Spith_1354</name>
</gene>
<keyword evidence="5 11" id="KW-0227">DNA damage</keyword>
<feature type="active site" description="N6-AMP-lysine intermediate" evidence="11">
    <location>
        <position position="115"/>
    </location>
</feature>
<keyword evidence="8 11" id="KW-0520">NAD</keyword>
<dbReference type="Gene3D" id="1.10.150.20">
    <property type="entry name" value="5' to 3' exonuclease, C-terminal subdomain"/>
    <property type="match status" value="2"/>
</dbReference>
<dbReference type="SUPFAM" id="SSF52113">
    <property type="entry name" value="BRCT domain"/>
    <property type="match status" value="1"/>
</dbReference>
<dbReference type="EMBL" id="CP002903">
    <property type="protein sequence ID" value="AEJ61618.1"/>
    <property type="molecule type" value="Genomic_DNA"/>
</dbReference>
<evidence type="ECO:0000256" key="12">
    <source>
        <dbReference type="SAM" id="MobiDB-lite"/>
    </source>
</evidence>
<feature type="binding site" evidence="11">
    <location>
        <begin position="83"/>
        <end position="84"/>
    </location>
    <ligand>
        <name>NAD(+)</name>
        <dbReference type="ChEBI" id="CHEBI:57540"/>
    </ligand>
</feature>
<organism evidence="14 15">
    <name type="scientific">Winmispira thermophila (strain ATCC 700085 / DSM 6578 / Z-1203)</name>
    <name type="common">Spirochaeta thermophila</name>
    <dbReference type="NCBI Taxonomy" id="869211"/>
    <lineage>
        <taxon>Bacteria</taxon>
        <taxon>Pseudomonadati</taxon>
        <taxon>Spirochaetota</taxon>
        <taxon>Spirochaetia</taxon>
        <taxon>Winmispirales</taxon>
        <taxon>Winmispiraceae</taxon>
        <taxon>Winmispira</taxon>
    </lineage>
</organism>